<protein>
    <submittedName>
        <fullName evidence="1">Uncharacterized protein</fullName>
    </submittedName>
</protein>
<name>A0A951PK49_9CYAN</name>
<dbReference type="EMBL" id="JAHHIF010000006">
    <property type="protein sequence ID" value="MBW4544088.1"/>
    <property type="molecule type" value="Genomic_DNA"/>
</dbReference>
<gene>
    <name evidence="1" type="ORF">KME25_06555</name>
</gene>
<comment type="caution">
    <text evidence="1">The sequence shown here is derived from an EMBL/GenBank/DDBJ whole genome shotgun (WGS) entry which is preliminary data.</text>
</comment>
<proteinExistence type="predicted"/>
<organism evidence="1 2">
    <name type="scientific">Symplocastrum torsivum CPER-KK1</name>
    <dbReference type="NCBI Taxonomy" id="450513"/>
    <lineage>
        <taxon>Bacteria</taxon>
        <taxon>Bacillati</taxon>
        <taxon>Cyanobacteriota</taxon>
        <taxon>Cyanophyceae</taxon>
        <taxon>Oscillatoriophycideae</taxon>
        <taxon>Oscillatoriales</taxon>
        <taxon>Microcoleaceae</taxon>
        <taxon>Symplocastrum</taxon>
    </lineage>
</organism>
<dbReference type="Proteomes" id="UP000753908">
    <property type="component" value="Unassembled WGS sequence"/>
</dbReference>
<reference evidence="1" key="2">
    <citation type="journal article" date="2022" name="Microbiol. Resour. Announc.">
        <title>Metagenome Sequencing to Explore Phylogenomics of Terrestrial Cyanobacteria.</title>
        <authorList>
            <person name="Ward R.D."/>
            <person name="Stajich J.E."/>
            <person name="Johansen J.R."/>
            <person name="Huntemann M."/>
            <person name="Clum A."/>
            <person name="Foster B."/>
            <person name="Foster B."/>
            <person name="Roux S."/>
            <person name="Palaniappan K."/>
            <person name="Varghese N."/>
            <person name="Mukherjee S."/>
            <person name="Reddy T.B.K."/>
            <person name="Daum C."/>
            <person name="Copeland A."/>
            <person name="Chen I.A."/>
            <person name="Ivanova N.N."/>
            <person name="Kyrpides N.C."/>
            <person name="Shapiro N."/>
            <person name="Eloe-Fadrosh E.A."/>
            <person name="Pietrasiak N."/>
        </authorList>
    </citation>
    <scope>NUCLEOTIDE SEQUENCE</scope>
    <source>
        <strain evidence="1">CPER-KK1</strain>
    </source>
</reference>
<dbReference type="AlphaFoldDB" id="A0A951PK49"/>
<accession>A0A951PK49</accession>
<reference evidence="1" key="1">
    <citation type="submission" date="2021-05" db="EMBL/GenBank/DDBJ databases">
        <authorList>
            <person name="Pietrasiak N."/>
            <person name="Ward R."/>
            <person name="Stajich J.E."/>
            <person name="Kurbessoian T."/>
        </authorList>
    </citation>
    <scope>NUCLEOTIDE SEQUENCE</scope>
    <source>
        <strain evidence="1">CPER-KK1</strain>
    </source>
</reference>
<sequence length="193" mass="21891">MKWLGLGILAQAQKNAFYWDSCDTLQRSVFAVLQAAHSAEILIKAAIAQEHPLLIFSQIPKSSSTDDGLLGISDLLHQGKSIQYSELPERLWAVTGYKINELKTYQDFGKVRNIIQHVALPSSEFNQLTAEFIYKVIDPLIGDLWDFFAVEHCDVDSHEDDMFNILVRYGITYFRYPSRFSSQAEQALAGNEN</sequence>
<evidence type="ECO:0000313" key="1">
    <source>
        <dbReference type="EMBL" id="MBW4544088.1"/>
    </source>
</evidence>
<evidence type="ECO:0000313" key="2">
    <source>
        <dbReference type="Proteomes" id="UP000753908"/>
    </source>
</evidence>